<dbReference type="Pfam" id="PF02903">
    <property type="entry name" value="Alpha-amylase_N"/>
    <property type="match status" value="1"/>
</dbReference>
<dbReference type="Gene3D" id="3.90.400.10">
    <property type="entry name" value="Oligo-1,6-glucosidase, Domain 2"/>
    <property type="match status" value="1"/>
</dbReference>
<evidence type="ECO:0000313" key="6">
    <source>
        <dbReference type="Proteomes" id="UP000621436"/>
    </source>
</evidence>
<evidence type="ECO:0000313" key="5">
    <source>
        <dbReference type="EMBL" id="MBF8435914.1"/>
    </source>
</evidence>
<organism evidence="5 6">
    <name type="scientific">Halonatronomonas betaini</name>
    <dbReference type="NCBI Taxonomy" id="2778430"/>
    <lineage>
        <taxon>Bacteria</taxon>
        <taxon>Bacillati</taxon>
        <taxon>Bacillota</taxon>
        <taxon>Clostridia</taxon>
        <taxon>Halanaerobiales</taxon>
        <taxon>Halarsenatibacteraceae</taxon>
        <taxon>Halonatronomonas</taxon>
    </lineage>
</organism>
<dbReference type="InterPro" id="IPR045857">
    <property type="entry name" value="O16G_dom_2"/>
</dbReference>
<dbReference type="InterPro" id="IPR006047">
    <property type="entry name" value="GH13_cat_dom"/>
</dbReference>
<dbReference type="InterPro" id="IPR004185">
    <property type="entry name" value="Glyco_hydro_13_lg-like_dom"/>
</dbReference>
<reference evidence="5" key="1">
    <citation type="submission" date="2020-11" db="EMBL/GenBank/DDBJ databases">
        <title>Halonatronomonas betainensis gen. nov., sp. nov. a novel haloalkaliphilic representative of the family Halanaerobiacae capable of betaine degradation.</title>
        <authorList>
            <person name="Boltyanskaya Y."/>
            <person name="Kevbrin V."/>
            <person name="Detkova E."/>
            <person name="Grouzdev D.S."/>
            <person name="Koziaeva V."/>
            <person name="Zhilina T."/>
        </authorList>
    </citation>
    <scope>NUCLEOTIDE SEQUENCE</scope>
    <source>
        <strain evidence="5">Z-7014</strain>
    </source>
</reference>
<gene>
    <name evidence="5" type="ORF">I0Q91_02375</name>
</gene>
<name>A0A931F905_9FIRM</name>
<dbReference type="EMBL" id="JADPIE010000001">
    <property type="protein sequence ID" value="MBF8435914.1"/>
    <property type="molecule type" value="Genomic_DNA"/>
</dbReference>
<dbReference type="Gene3D" id="2.60.40.10">
    <property type="entry name" value="Immunoglobulins"/>
    <property type="match status" value="1"/>
</dbReference>
<dbReference type="CDD" id="cd02857">
    <property type="entry name" value="E_set_CDase_PDE_N"/>
    <property type="match status" value="1"/>
</dbReference>
<proteinExistence type="inferred from homology"/>
<comment type="caution">
    <text evidence="5">The sequence shown here is derived from an EMBL/GenBank/DDBJ whole genome shotgun (WGS) entry which is preliminary data.</text>
</comment>
<keyword evidence="2" id="KW-0378">Hydrolase</keyword>
<dbReference type="GO" id="GO:0004553">
    <property type="term" value="F:hydrolase activity, hydrolyzing O-glycosyl compounds"/>
    <property type="evidence" value="ECO:0007669"/>
    <property type="project" value="InterPro"/>
</dbReference>
<dbReference type="AlphaFoldDB" id="A0A931F905"/>
<feature type="domain" description="Glycosyl hydrolase family 13 catalytic" evidence="4">
    <location>
        <begin position="138"/>
        <end position="498"/>
    </location>
</feature>
<dbReference type="SMART" id="SM00642">
    <property type="entry name" value="Aamy"/>
    <property type="match status" value="1"/>
</dbReference>
<dbReference type="Gene3D" id="3.20.20.80">
    <property type="entry name" value="Glycosidases"/>
    <property type="match status" value="1"/>
</dbReference>
<keyword evidence="6" id="KW-1185">Reference proteome</keyword>
<dbReference type="InterPro" id="IPR014756">
    <property type="entry name" value="Ig_E-set"/>
</dbReference>
<comment type="similarity">
    <text evidence="1">Belongs to the glycosyl hydrolase 13 family.</text>
</comment>
<evidence type="ECO:0000256" key="1">
    <source>
        <dbReference type="ARBA" id="ARBA00008061"/>
    </source>
</evidence>
<dbReference type="GO" id="GO:0005975">
    <property type="term" value="P:carbohydrate metabolic process"/>
    <property type="evidence" value="ECO:0007669"/>
    <property type="project" value="InterPro"/>
</dbReference>
<evidence type="ECO:0000256" key="2">
    <source>
        <dbReference type="ARBA" id="ARBA00022801"/>
    </source>
</evidence>
<evidence type="ECO:0000259" key="4">
    <source>
        <dbReference type="SMART" id="SM00642"/>
    </source>
</evidence>
<dbReference type="PANTHER" id="PTHR10357:SF210">
    <property type="entry name" value="MALTODEXTRIN GLUCOSIDASE"/>
    <property type="match status" value="1"/>
</dbReference>
<evidence type="ECO:0000256" key="3">
    <source>
        <dbReference type="ARBA" id="ARBA00023295"/>
    </source>
</evidence>
<dbReference type="InterPro" id="IPR017853">
    <property type="entry name" value="GH"/>
</dbReference>
<dbReference type="Pfam" id="PF00128">
    <property type="entry name" value="Alpha-amylase"/>
    <property type="match status" value="1"/>
</dbReference>
<dbReference type="CDD" id="cd11338">
    <property type="entry name" value="AmyAc_CMD"/>
    <property type="match status" value="1"/>
</dbReference>
<keyword evidence="3" id="KW-0326">Glycosidase</keyword>
<dbReference type="SUPFAM" id="SSF81296">
    <property type="entry name" value="E set domains"/>
    <property type="match status" value="1"/>
</dbReference>
<protein>
    <submittedName>
        <fullName evidence="5">Alpha-glycosidase</fullName>
    </submittedName>
</protein>
<dbReference type="InterPro" id="IPR013783">
    <property type="entry name" value="Ig-like_fold"/>
</dbReference>
<sequence length="589" mass="69377">MILSAITHSYNPVQQSVVDENTLELRIETARDDISRVVLLYGPRYSESEDPSNSKKLKLLYQTAEKDIYSIRLNLNDTRVRYMFYLEDFIGNGYWYNEKGFSIKRPRGHHSGYFQFSIINESDIPAWPEWPKQQVVYQIFPDRFNRSGKENMAKSKWGTLPESNSIYGGNLQGIIDKLDYLENLGITSIYLTPIFKSPSNHKYNIDDYYQIDPNFGNLKVAKKLVAEAHKRNIKIILDAVFNHSGSGFFAFQDLLQNGRNSKYLNWYYPESLPLSLNEINYKTFANNVKQMPRLNMNNQETQDYFLEVAKYWTQELNLDGWRLDVADEVSSDFWYKFRKTLKEIKPDIFIIGEVWYRANKWLEGDQFDSVMNYDLQKDIFSLIIDQAITADVFSKRIQNNFKNYKTEIPNQLLNLLDTHDTPRISWYFKNLKQSEKEKKIKLISTLQFLLPGIPMVYYGTEIGLTGGDDPDCRRTMIWNPQNQNTDLLMHYKKLIKYYKDQLIFQNGKYKEIYSDAVKNILVFALETNENKKIIIANFSEQKQILNLDNLQIKLRKFILNSKPEFNLNSYDIDPKTDEFIIFPNNIVVI</sequence>
<dbReference type="PANTHER" id="PTHR10357">
    <property type="entry name" value="ALPHA-AMYLASE FAMILY MEMBER"/>
    <property type="match status" value="1"/>
</dbReference>
<dbReference type="SUPFAM" id="SSF51445">
    <property type="entry name" value="(Trans)glycosidases"/>
    <property type="match status" value="1"/>
</dbReference>
<dbReference type="Proteomes" id="UP000621436">
    <property type="component" value="Unassembled WGS sequence"/>
</dbReference>
<dbReference type="RefSeq" id="WP_270452623.1">
    <property type="nucleotide sequence ID" value="NZ_JADPIE010000001.1"/>
</dbReference>
<accession>A0A931F905</accession>